<protein>
    <recommendedName>
        <fullName evidence="3">Type VI secretion system-associated lipoprotein</fullName>
    </recommendedName>
</protein>
<keyword evidence="2" id="KW-1185">Reference proteome</keyword>
<gene>
    <name evidence="1" type="ORF">GW590_02260</name>
</gene>
<dbReference type="AlphaFoldDB" id="A0A848MET5"/>
<dbReference type="InterPro" id="IPR017734">
    <property type="entry name" value="T6SS_SciN"/>
</dbReference>
<dbReference type="Pfam" id="PF12790">
    <property type="entry name" value="T6SS-SciN"/>
    <property type="match status" value="1"/>
</dbReference>
<organism evidence="1 2">
    <name type="scientific">Rouxiella aceris</name>
    <dbReference type="NCBI Taxonomy" id="2703884"/>
    <lineage>
        <taxon>Bacteria</taxon>
        <taxon>Pseudomonadati</taxon>
        <taxon>Pseudomonadota</taxon>
        <taxon>Gammaproteobacteria</taxon>
        <taxon>Enterobacterales</taxon>
        <taxon>Yersiniaceae</taxon>
        <taxon>Rouxiella</taxon>
    </lineage>
</organism>
<dbReference type="PANTHER" id="PTHR37625">
    <property type="entry name" value="OUTER MEMBRANE LIPOPROTEIN-RELATED"/>
    <property type="match status" value="1"/>
</dbReference>
<evidence type="ECO:0000313" key="2">
    <source>
        <dbReference type="Proteomes" id="UP000585363"/>
    </source>
</evidence>
<dbReference type="RefSeq" id="WP_169401382.1">
    <property type="nucleotide sequence ID" value="NZ_JAADJU010000001.1"/>
</dbReference>
<dbReference type="PROSITE" id="PS51257">
    <property type="entry name" value="PROKAR_LIPOPROTEIN"/>
    <property type="match status" value="1"/>
</dbReference>
<proteinExistence type="predicted"/>
<comment type="caution">
    <text evidence="1">The sequence shown here is derived from an EMBL/GenBank/DDBJ whole genome shotgun (WGS) entry which is preliminary data.</text>
</comment>
<dbReference type="InterPro" id="IPR038706">
    <property type="entry name" value="Type_VI_SciN-like_sf"/>
</dbReference>
<evidence type="ECO:0008006" key="3">
    <source>
        <dbReference type="Google" id="ProtNLM"/>
    </source>
</evidence>
<reference evidence="1 2" key="1">
    <citation type="submission" date="2020-01" db="EMBL/GenBank/DDBJ databases">
        <authorList>
            <person name="Lee S.D."/>
        </authorList>
    </citation>
    <scope>NUCLEOTIDE SEQUENCE [LARGE SCALE GENOMIC DNA]</scope>
    <source>
        <strain evidence="1 2">SAP-1</strain>
    </source>
</reference>
<name>A0A848MET5_9GAMM</name>
<sequence>MRNIVIAICAALLFGLLGGCQISTDRPRNPVVTVNITAGSNVNPGNGVKAQPLRVCIFETSRAGWDPPGLYAGRICDDAGLGKEVLKYQVYILLPNRHLTYRSSITGPQERWLVVGAEFQAGVGELSLIERRVEPNTNFNMEINADFSSLSAIR</sequence>
<dbReference type="Gene3D" id="2.60.40.4150">
    <property type="entry name" value="Type VI secretion system, lipoprotein SciN"/>
    <property type="match status" value="1"/>
</dbReference>
<dbReference type="Proteomes" id="UP000585363">
    <property type="component" value="Unassembled WGS sequence"/>
</dbReference>
<accession>A0A848MET5</accession>
<reference evidence="1 2" key="2">
    <citation type="submission" date="2020-06" db="EMBL/GenBank/DDBJ databases">
        <title>Polyphasic characterization of a Rahnella strain isolated from tree sap.</title>
        <authorList>
            <person name="Kim I.S."/>
        </authorList>
    </citation>
    <scope>NUCLEOTIDE SEQUENCE [LARGE SCALE GENOMIC DNA]</scope>
    <source>
        <strain evidence="1 2">SAP-1</strain>
    </source>
</reference>
<evidence type="ECO:0000313" key="1">
    <source>
        <dbReference type="EMBL" id="NMP25701.1"/>
    </source>
</evidence>
<dbReference type="PANTHER" id="PTHR37625:SF4">
    <property type="entry name" value="OUTER MEMBRANE LIPOPROTEIN"/>
    <property type="match status" value="1"/>
</dbReference>
<dbReference type="EMBL" id="JAADJU010000001">
    <property type="protein sequence ID" value="NMP25701.1"/>
    <property type="molecule type" value="Genomic_DNA"/>
</dbReference>